<dbReference type="Proteomes" id="UP000663887">
    <property type="component" value="Unassembled WGS sequence"/>
</dbReference>
<dbReference type="AlphaFoldDB" id="A0A816N7B2"/>
<evidence type="ECO:0000259" key="5">
    <source>
        <dbReference type="PROSITE" id="PS50089"/>
    </source>
</evidence>
<dbReference type="SUPFAM" id="SSF57924">
    <property type="entry name" value="Inhibitor of apoptosis (IAP) repeat"/>
    <property type="match status" value="3"/>
</dbReference>
<dbReference type="GO" id="GO:0005737">
    <property type="term" value="C:cytoplasm"/>
    <property type="evidence" value="ECO:0007669"/>
    <property type="project" value="TreeGrafter"/>
</dbReference>
<reference evidence="6" key="1">
    <citation type="submission" date="2021-02" db="EMBL/GenBank/DDBJ databases">
        <authorList>
            <person name="Nowell W R."/>
        </authorList>
    </citation>
    <scope>NUCLEOTIDE SEQUENCE</scope>
</reference>
<comment type="similarity">
    <text evidence="1">Belongs to the IAP family.</text>
</comment>
<proteinExistence type="inferred from homology"/>
<evidence type="ECO:0000313" key="7">
    <source>
        <dbReference type="Proteomes" id="UP000663887"/>
    </source>
</evidence>
<evidence type="ECO:0000313" key="6">
    <source>
        <dbReference type="EMBL" id="CAF2011678.1"/>
    </source>
</evidence>
<dbReference type="GO" id="GO:0005634">
    <property type="term" value="C:nucleus"/>
    <property type="evidence" value="ECO:0007669"/>
    <property type="project" value="TreeGrafter"/>
</dbReference>
<evidence type="ECO:0000256" key="3">
    <source>
        <dbReference type="ARBA" id="ARBA00022833"/>
    </source>
</evidence>
<dbReference type="GO" id="GO:0008270">
    <property type="term" value="F:zinc ion binding"/>
    <property type="evidence" value="ECO:0007669"/>
    <property type="project" value="UniProtKB-KW"/>
</dbReference>
<sequence length="572" mass="65414">METKIMPSLSNIQRKPRHDRLAFDNTNGLKPELRRLATFGSLPRYTHSIPTKGVLAKLGIYYTGKADIVKCDGCDFEHELFAPEINPIEEHRKQSPQCQFVLDNNASSLKHDQQLLSSIATSARRNVVASNHQTEMDLDDDDDDADDESPQKLFIKSLPKETLEKIRENTFSNWPIITPSAKDMINSGWAFTNISDRVICIYCNIIAHKWKKTDQPYEMHRLKSPRCPFVLATEKMNSAKSSATKIEITNAPNVEAAVVPVHNNYTLAPHRYETFQSWPHSEINPLPSIESFVNAGFFYTGANTTVRCFYCNGSLLNWQSSDDPKIEHCRWFPQCAYIRQYVGEDLYQATQNKNREIQVQQSNSNDNNAQRSQSIPWTGTELDRMVKARLDLPIVETLRRMSFTMGIIRKTFEIQLKNKHDDFKTDNDLRLACLILHQQVKLINGNENILLVPEDWMNKYIEEQKRAMDQSTPEHLETLQTSVKNAERPKVLTHVTAQPKIVPKPDEESMLCVLCLTTERQVACLPCGHFTSCVACGHSLRTCPICRAVVKAFVRKSAWELTETFIFQSFAS</sequence>
<dbReference type="SMART" id="SM00238">
    <property type="entry name" value="BIR"/>
    <property type="match status" value="3"/>
</dbReference>
<dbReference type="InterPro" id="IPR001370">
    <property type="entry name" value="BIR_rpt"/>
</dbReference>
<dbReference type="Pfam" id="PF13920">
    <property type="entry name" value="zf-C3HC4_3"/>
    <property type="match status" value="1"/>
</dbReference>
<comment type="caution">
    <text evidence="6">The sequence shown here is derived from an EMBL/GenBank/DDBJ whole genome shotgun (WGS) entry which is preliminary data.</text>
</comment>
<keyword evidence="2 4" id="KW-0479">Metal-binding</keyword>
<dbReference type="CDD" id="cd00022">
    <property type="entry name" value="BIR"/>
    <property type="match status" value="3"/>
</dbReference>
<accession>A0A816N7B2</accession>
<dbReference type="InterPro" id="IPR050784">
    <property type="entry name" value="IAP"/>
</dbReference>
<name>A0A816N7B2_9BILA</name>
<dbReference type="Gene3D" id="3.30.40.10">
    <property type="entry name" value="Zinc/RING finger domain, C3HC4 (zinc finger)"/>
    <property type="match status" value="1"/>
</dbReference>
<dbReference type="Pfam" id="PF00653">
    <property type="entry name" value="BIR"/>
    <property type="match status" value="3"/>
</dbReference>
<evidence type="ECO:0000256" key="2">
    <source>
        <dbReference type="ARBA" id="ARBA00022771"/>
    </source>
</evidence>
<dbReference type="InterPro" id="IPR001841">
    <property type="entry name" value="Znf_RING"/>
</dbReference>
<dbReference type="EMBL" id="CAJNRG010000596">
    <property type="protein sequence ID" value="CAF2011678.1"/>
    <property type="molecule type" value="Genomic_DNA"/>
</dbReference>
<feature type="domain" description="RING-type" evidence="5">
    <location>
        <begin position="512"/>
        <end position="547"/>
    </location>
</feature>
<protein>
    <recommendedName>
        <fullName evidence="5">RING-type domain-containing protein</fullName>
    </recommendedName>
</protein>
<dbReference type="PANTHER" id="PTHR10044:SF139">
    <property type="entry name" value="DEATH-ASSOCIATED INHIBITOR OF APOPTOSIS 2"/>
    <property type="match status" value="1"/>
</dbReference>
<keyword evidence="2 4" id="KW-0863">Zinc-finger</keyword>
<keyword evidence="3" id="KW-0862">Zinc</keyword>
<gene>
    <name evidence="6" type="ORF">XDN619_LOCUS3812</name>
</gene>
<evidence type="ECO:0000256" key="1">
    <source>
        <dbReference type="ARBA" id="ARBA00006672"/>
    </source>
</evidence>
<dbReference type="PROSITE" id="PS50143">
    <property type="entry name" value="BIR_REPEAT_2"/>
    <property type="match status" value="3"/>
</dbReference>
<dbReference type="InterPro" id="IPR013083">
    <property type="entry name" value="Znf_RING/FYVE/PHD"/>
</dbReference>
<organism evidence="6 7">
    <name type="scientific">Rotaria magnacalcarata</name>
    <dbReference type="NCBI Taxonomy" id="392030"/>
    <lineage>
        <taxon>Eukaryota</taxon>
        <taxon>Metazoa</taxon>
        <taxon>Spiralia</taxon>
        <taxon>Gnathifera</taxon>
        <taxon>Rotifera</taxon>
        <taxon>Eurotatoria</taxon>
        <taxon>Bdelloidea</taxon>
        <taxon>Philodinida</taxon>
        <taxon>Philodinidae</taxon>
        <taxon>Rotaria</taxon>
    </lineage>
</organism>
<evidence type="ECO:0000256" key="4">
    <source>
        <dbReference type="PROSITE-ProRule" id="PRU00175"/>
    </source>
</evidence>
<dbReference type="PROSITE" id="PS50089">
    <property type="entry name" value="ZF_RING_2"/>
    <property type="match status" value="1"/>
</dbReference>
<dbReference type="Gene3D" id="1.10.1170.10">
    <property type="entry name" value="Inhibitor Of Apoptosis Protein (2mihbC-IAP-1), Chain A"/>
    <property type="match status" value="3"/>
</dbReference>
<dbReference type="PANTHER" id="PTHR10044">
    <property type="entry name" value="INHIBITOR OF APOPTOSIS"/>
    <property type="match status" value="1"/>
</dbReference>